<reference evidence="2 3" key="1">
    <citation type="submission" date="2024-01" db="EMBL/GenBank/DDBJ databases">
        <title>Complete genome of Cladobotryum mycophilum ATHUM6906.</title>
        <authorList>
            <person name="Christinaki A.C."/>
            <person name="Myridakis A.I."/>
            <person name="Kouvelis V.N."/>
        </authorList>
    </citation>
    <scope>NUCLEOTIDE SEQUENCE [LARGE SCALE GENOMIC DNA]</scope>
    <source>
        <strain evidence="2 3">ATHUM6906</strain>
    </source>
</reference>
<evidence type="ECO:0000313" key="2">
    <source>
        <dbReference type="EMBL" id="KAK5989008.1"/>
    </source>
</evidence>
<evidence type="ECO:0000313" key="3">
    <source>
        <dbReference type="Proteomes" id="UP001338125"/>
    </source>
</evidence>
<proteinExistence type="predicted"/>
<accession>A0ABR0SA69</accession>
<keyword evidence="3" id="KW-1185">Reference proteome</keyword>
<organism evidence="2 3">
    <name type="scientific">Cladobotryum mycophilum</name>
    <dbReference type="NCBI Taxonomy" id="491253"/>
    <lineage>
        <taxon>Eukaryota</taxon>
        <taxon>Fungi</taxon>
        <taxon>Dikarya</taxon>
        <taxon>Ascomycota</taxon>
        <taxon>Pezizomycotina</taxon>
        <taxon>Sordariomycetes</taxon>
        <taxon>Hypocreomycetidae</taxon>
        <taxon>Hypocreales</taxon>
        <taxon>Hypocreaceae</taxon>
        <taxon>Cladobotryum</taxon>
    </lineage>
</organism>
<evidence type="ECO:0000256" key="1">
    <source>
        <dbReference type="SAM" id="MobiDB-lite"/>
    </source>
</evidence>
<gene>
    <name evidence="2" type="ORF">PT974_10506</name>
</gene>
<protein>
    <submittedName>
        <fullName evidence="2">Uncharacterized protein</fullName>
    </submittedName>
</protein>
<feature type="region of interest" description="Disordered" evidence="1">
    <location>
        <begin position="266"/>
        <end position="285"/>
    </location>
</feature>
<dbReference type="Proteomes" id="UP001338125">
    <property type="component" value="Unassembled WGS sequence"/>
</dbReference>
<sequence>MNIPLNISDLYRSYSDDRWKYNESLAVALQKNLSWNLKNFLSQGEQPTMTVCFLVDLTGNPNIMVPLEQLVQNTNGVDPFSIPNGTPPNDPRVVRLTKQMFNVAVRFRMGLPPGIRPEDLPDVVELGDTKDSTFRLFCSKLTIVQNTPQSGFGIPRHWDVWTQPFGEAWYFDMTLRIRLAILGMLHPSNDPMHPSPVLCHNCQTNGHINNFVTPEFDIKKIWLSTDNDRLILIPSIEGMEGTNAEMVLINHFFDLYRDAAKEKGLRMSDPQWPEGSIQELLGPER</sequence>
<name>A0ABR0SA69_9HYPO</name>
<dbReference type="EMBL" id="JAVFKD010000015">
    <property type="protein sequence ID" value="KAK5989008.1"/>
    <property type="molecule type" value="Genomic_DNA"/>
</dbReference>
<comment type="caution">
    <text evidence="2">The sequence shown here is derived from an EMBL/GenBank/DDBJ whole genome shotgun (WGS) entry which is preliminary data.</text>
</comment>